<proteinExistence type="predicted"/>
<sequence length="244" mass="29084">MIENDNDKQTAIGQFTEAQKAFQEETNETLLEQIFLLLQNSLQNYNNSLTNIKKYKALVNREIIKKEIIEIKRLLAKTNDFFYNKQSAIKIKTDIQQEIENIEKQETAASLFNKAKLILEETENIHFTNNNINNNEIINNKYDRATFYFEEAYDKYQKIKINLKNFFIEIFQDDKIKEEQVSNNKKIIMLLNEQNKFQKQQIIVLITNIIILIFIFLFIYKKYKNNNVSTQIIPYKNLILKKSS</sequence>
<protein>
    <submittedName>
        <fullName evidence="2">Uncharacterized protein</fullName>
    </submittedName>
</protein>
<evidence type="ECO:0000313" key="3">
    <source>
        <dbReference type="Proteomes" id="UP001484199"/>
    </source>
</evidence>
<accession>A0ABZ2U8T0</accession>
<gene>
    <name evidence="2" type="ORF">AshY1_04030</name>
</gene>
<keyword evidence="1" id="KW-0812">Transmembrane</keyword>
<evidence type="ECO:0000256" key="1">
    <source>
        <dbReference type="SAM" id="Phobius"/>
    </source>
</evidence>
<evidence type="ECO:0000313" key="2">
    <source>
        <dbReference type="EMBL" id="WYY26516.1"/>
    </source>
</evidence>
<feature type="transmembrane region" description="Helical" evidence="1">
    <location>
        <begin position="202"/>
        <end position="220"/>
    </location>
</feature>
<keyword evidence="1" id="KW-0472">Membrane</keyword>
<name>A0ABZ2U8T0_ASHYP</name>
<organism evidence="2 3">
    <name type="scientific">Ash yellows phytoplasma</name>
    <dbReference type="NCBI Taxonomy" id="35780"/>
    <lineage>
        <taxon>Bacteria</taxon>
        <taxon>Bacillati</taxon>
        <taxon>Mycoplasmatota</taxon>
        <taxon>Mollicutes</taxon>
        <taxon>Acholeplasmatales</taxon>
        <taxon>Acholeplasmataceae</taxon>
        <taxon>Candidatus Phytoplasma</taxon>
        <taxon>16SrVII (Ash yellows group)</taxon>
    </lineage>
</organism>
<keyword evidence="3" id="KW-1185">Reference proteome</keyword>
<dbReference type="Proteomes" id="UP001484199">
    <property type="component" value="Chromosome"/>
</dbReference>
<reference evidence="2" key="1">
    <citation type="submission" date="2024-03" db="EMBL/GenBank/DDBJ databases">
        <title>The Complete Genome of 'Candidatus Phytoplasma fraxini' AshY1 from the Ash Yellows Group.</title>
        <authorList>
            <person name="Boehm J.W."/>
            <person name="Huettel B."/>
            <person name="Schneider B."/>
            <person name="Kube M."/>
        </authorList>
    </citation>
    <scope>NUCLEOTIDE SEQUENCE [LARGE SCALE GENOMIC DNA]</scope>
    <source>
        <strain evidence="2">AshY1</strain>
    </source>
</reference>
<dbReference type="EMBL" id="CP146843">
    <property type="protein sequence ID" value="WYY26516.1"/>
    <property type="molecule type" value="Genomic_DNA"/>
</dbReference>
<keyword evidence="1" id="KW-1133">Transmembrane helix</keyword>
<dbReference type="RefSeq" id="WP_341266417.1">
    <property type="nucleotide sequence ID" value="NZ_CP146843.1"/>
</dbReference>